<dbReference type="PANTHER" id="PTHR11183">
    <property type="entry name" value="GLYCOGENIN SUBFAMILY MEMBER"/>
    <property type="match status" value="1"/>
</dbReference>
<sequence>MMSFRLDRRLAIPLALLLIISSTTLLYLNRPLWFDLSIPNSTTSQPETQIQLPVVPVPIPIPFPVSPPEPHPPPPPTKPNPFAFVFYATNPGYACSALLLIRQLASLSPGIPTVLMAPPDLNQTYLDPFTAYNTTILRIEPPQLHEGGNDYYTSVLLKLMAFGLHQRLPHLQRIVVLDSDQTIRKPLDNLFTLPTTDIAAPIAYWLHPDQKITSTLLVISLSDRLWNEVEQGMKDIRKDEYDMDLVNRLFYPRRVMVLPGSYCTLNSHWEAKDLPVWMQRNETGLQGLWDDEAVVVHFTAVGKPWGVNLPSSRVSKKNAHPRLLGMIQEWVDEARRACTAGWRY</sequence>
<accession>A0A5C3LJ64</accession>
<dbReference type="SUPFAM" id="SSF53448">
    <property type="entry name" value="Nucleotide-diphospho-sugar transferases"/>
    <property type="match status" value="1"/>
</dbReference>
<dbReference type="Gene3D" id="3.90.550.10">
    <property type="entry name" value="Spore Coat Polysaccharide Biosynthesis Protein SpsA, Chain A"/>
    <property type="match status" value="1"/>
</dbReference>
<dbReference type="Proteomes" id="UP000307440">
    <property type="component" value="Unassembled WGS sequence"/>
</dbReference>
<reference evidence="1 2" key="1">
    <citation type="journal article" date="2019" name="Nat. Ecol. Evol.">
        <title>Megaphylogeny resolves global patterns of mushroom evolution.</title>
        <authorList>
            <person name="Varga T."/>
            <person name="Krizsan K."/>
            <person name="Foldi C."/>
            <person name="Dima B."/>
            <person name="Sanchez-Garcia M."/>
            <person name="Sanchez-Ramirez S."/>
            <person name="Szollosi G.J."/>
            <person name="Szarkandi J.G."/>
            <person name="Papp V."/>
            <person name="Albert L."/>
            <person name="Andreopoulos W."/>
            <person name="Angelini C."/>
            <person name="Antonin V."/>
            <person name="Barry K.W."/>
            <person name="Bougher N.L."/>
            <person name="Buchanan P."/>
            <person name="Buyck B."/>
            <person name="Bense V."/>
            <person name="Catcheside P."/>
            <person name="Chovatia M."/>
            <person name="Cooper J."/>
            <person name="Damon W."/>
            <person name="Desjardin D."/>
            <person name="Finy P."/>
            <person name="Geml J."/>
            <person name="Haridas S."/>
            <person name="Hughes K."/>
            <person name="Justo A."/>
            <person name="Karasinski D."/>
            <person name="Kautmanova I."/>
            <person name="Kiss B."/>
            <person name="Kocsube S."/>
            <person name="Kotiranta H."/>
            <person name="LaButti K.M."/>
            <person name="Lechner B.E."/>
            <person name="Liimatainen K."/>
            <person name="Lipzen A."/>
            <person name="Lukacs Z."/>
            <person name="Mihaltcheva S."/>
            <person name="Morgado L.N."/>
            <person name="Niskanen T."/>
            <person name="Noordeloos M.E."/>
            <person name="Ohm R.A."/>
            <person name="Ortiz-Santana B."/>
            <person name="Ovrebo C."/>
            <person name="Racz N."/>
            <person name="Riley R."/>
            <person name="Savchenko A."/>
            <person name="Shiryaev A."/>
            <person name="Soop K."/>
            <person name="Spirin V."/>
            <person name="Szebenyi C."/>
            <person name="Tomsovsky M."/>
            <person name="Tulloss R.E."/>
            <person name="Uehling J."/>
            <person name="Grigoriev I.V."/>
            <person name="Vagvolgyi C."/>
            <person name="Papp T."/>
            <person name="Martin F.M."/>
            <person name="Miettinen O."/>
            <person name="Hibbett D.S."/>
            <person name="Nagy L.G."/>
        </authorList>
    </citation>
    <scope>NUCLEOTIDE SEQUENCE [LARGE SCALE GENOMIC DNA]</scope>
    <source>
        <strain evidence="1 2">CBS 121175</strain>
    </source>
</reference>
<organism evidence="1 2">
    <name type="scientific">Coprinopsis marcescibilis</name>
    <name type="common">Agaric fungus</name>
    <name type="synonym">Psathyrella marcescibilis</name>
    <dbReference type="NCBI Taxonomy" id="230819"/>
    <lineage>
        <taxon>Eukaryota</taxon>
        <taxon>Fungi</taxon>
        <taxon>Dikarya</taxon>
        <taxon>Basidiomycota</taxon>
        <taxon>Agaricomycotina</taxon>
        <taxon>Agaricomycetes</taxon>
        <taxon>Agaricomycetidae</taxon>
        <taxon>Agaricales</taxon>
        <taxon>Agaricineae</taxon>
        <taxon>Psathyrellaceae</taxon>
        <taxon>Coprinopsis</taxon>
    </lineage>
</organism>
<dbReference type="STRING" id="230819.A0A5C3LJ64"/>
<dbReference type="AlphaFoldDB" id="A0A5C3LJ64"/>
<keyword evidence="1" id="KW-0808">Transferase</keyword>
<dbReference type="GO" id="GO:0016740">
    <property type="term" value="F:transferase activity"/>
    <property type="evidence" value="ECO:0007669"/>
    <property type="project" value="UniProtKB-KW"/>
</dbReference>
<proteinExistence type="predicted"/>
<keyword evidence="2" id="KW-1185">Reference proteome</keyword>
<name>A0A5C3LJ64_COPMA</name>
<evidence type="ECO:0000313" key="2">
    <source>
        <dbReference type="Proteomes" id="UP000307440"/>
    </source>
</evidence>
<protein>
    <submittedName>
        <fullName evidence="1">Nucleotide-diphospho-sugar transferase</fullName>
    </submittedName>
</protein>
<dbReference type="InterPro" id="IPR029044">
    <property type="entry name" value="Nucleotide-diphossugar_trans"/>
</dbReference>
<evidence type="ECO:0000313" key="1">
    <source>
        <dbReference type="EMBL" id="TFK28601.1"/>
    </source>
</evidence>
<dbReference type="OrthoDB" id="2014201at2759"/>
<dbReference type="InterPro" id="IPR050587">
    <property type="entry name" value="GNT1/Glycosyltrans_8"/>
</dbReference>
<gene>
    <name evidence="1" type="ORF">FA15DRAFT_665046</name>
</gene>
<dbReference type="EMBL" id="ML210154">
    <property type="protein sequence ID" value="TFK28601.1"/>
    <property type="molecule type" value="Genomic_DNA"/>
</dbReference>